<feature type="signal peptide" evidence="11">
    <location>
        <begin position="1"/>
        <end position="22"/>
    </location>
</feature>
<keyword evidence="7" id="KW-1015">Disulfide bond</keyword>
<feature type="compositionally biased region" description="Basic residues" evidence="10">
    <location>
        <begin position="354"/>
        <end position="368"/>
    </location>
</feature>
<evidence type="ECO:0000256" key="7">
    <source>
        <dbReference type="ARBA" id="ARBA00023157"/>
    </source>
</evidence>
<accession>A0A6P8U9C2</accession>
<proteinExistence type="inferred from homology"/>
<evidence type="ECO:0000256" key="11">
    <source>
        <dbReference type="SAM" id="SignalP"/>
    </source>
</evidence>
<evidence type="ECO:0000256" key="1">
    <source>
        <dbReference type="ARBA" id="ARBA00004498"/>
    </source>
</evidence>
<feature type="chain" id="PRO_5028444882" evidence="11">
    <location>
        <begin position="23"/>
        <end position="368"/>
    </location>
</feature>
<dbReference type="SMART" id="SM00082">
    <property type="entry name" value="LRRCT"/>
    <property type="match status" value="1"/>
</dbReference>
<keyword evidence="3" id="KW-0272">Extracellular matrix</keyword>
<keyword evidence="2" id="KW-0964">Secreted</keyword>
<evidence type="ECO:0000313" key="15">
    <source>
        <dbReference type="RefSeq" id="XP_034073418.1"/>
    </source>
</evidence>
<dbReference type="SMART" id="SM00369">
    <property type="entry name" value="LRR_TYP"/>
    <property type="match status" value="9"/>
</dbReference>
<dbReference type="RefSeq" id="XP_034073418.1">
    <property type="nucleotide sequence ID" value="XM_034217527.1"/>
</dbReference>
<dbReference type="Pfam" id="PF13855">
    <property type="entry name" value="LRR_8"/>
    <property type="match status" value="2"/>
</dbReference>
<feature type="compositionally biased region" description="Polar residues" evidence="10">
    <location>
        <begin position="335"/>
        <end position="349"/>
    </location>
</feature>
<dbReference type="GO" id="GO:0031012">
    <property type="term" value="C:extracellular matrix"/>
    <property type="evidence" value="ECO:0007669"/>
    <property type="project" value="TreeGrafter"/>
</dbReference>
<dbReference type="FunFam" id="3.80.10.10:FF:000059">
    <property type="entry name" value="Chondroadherin like"/>
    <property type="match status" value="1"/>
</dbReference>
<sequence>MRCVSWLLFGTSILVLGLAVQGAPGQCPNLCHCHGDLQHVICDSVGLKKIPRVSEVTRLLNLQRNSLGSIPTGAFTDSRGLISLHMQQCQLREIGSQAFKGLKKLIYLYLSNNQISSLKPGAFDDLTELTYLYLDGNQISDLAKGVFSPMINLFILQLDDNRLRELRPGTFTGAKNLRWLHMSGNELTTLQPGSLDEVENLAIFHLERNRLSTYPIAAMSKLRVVEELTLGKNPMKTIPNIAFQSFGRYMEKLHLDNMGLEKFSDGAFTGVTAIKTLNLDNNKLKFLPKSLNLSSIAITNLTLTNNPWGCTCQLAPLRRWMDSSRNRPEAVCASPPQQKGKQVRDSTALSGCKVKSKKNKKGRRNSQQ</sequence>
<evidence type="ECO:0000256" key="6">
    <source>
        <dbReference type="ARBA" id="ARBA00022737"/>
    </source>
</evidence>
<dbReference type="CTD" id="1101"/>
<evidence type="ECO:0000256" key="8">
    <source>
        <dbReference type="ARBA" id="ARBA00023180"/>
    </source>
</evidence>
<dbReference type="InterPro" id="IPR000372">
    <property type="entry name" value="LRRNT"/>
</dbReference>
<dbReference type="GO" id="GO:0005615">
    <property type="term" value="C:extracellular space"/>
    <property type="evidence" value="ECO:0007669"/>
    <property type="project" value="TreeGrafter"/>
</dbReference>
<keyword evidence="14" id="KW-1185">Reference proteome</keyword>
<evidence type="ECO:0000256" key="2">
    <source>
        <dbReference type="ARBA" id="ARBA00022525"/>
    </source>
</evidence>
<comment type="subcellular location">
    <subcellularLocation>
        <location evidence="1">Secreted</location>
        <location evidence="1">Extracellular space</location>
        <location evidence="1">Extracellular matrix</location>
    </subcellularLocation>
</comment>
<evidence type="ECO:0000256" key="4">
    <source>
        <dbReference type="ARBA" id="ARBA00022614"/>
    </source>
</evidence>
<evidence type="ECO:0000256" key="10">
    <source>
        <dbReference type="SAM" id="MobiDB-lite"/>
    </source>
</evidence>
<feature type="domain" description="LRRNT" evidence="12">
    <location>
        <begin position="26"/>
        <end position="59"/>
    </location>
</feature>
<keyword evidence="5 11" id="KW-0732">Signal</keyword>
<dbReference type="AlphaFoldDB" id="A0A6P8U9C2"/>
<dbReference type="InterPro" id="IPR026906">
    <property type="entry name" value="LRR_5"/>
</dbReference>
<dbReference type="InterPro" id="IPR050328">
    <property type="entry name" value="Dev_Immune_Receptor"/>
</dbReference>
<dbReference type="OrthoDB" id="2190652at2759"/>
<dbReference type="InterPro" id="IPR000483">
    <property type="entry name" value="Cys-rich_flank_reg_C"/>
</dbReference>
<dbReference type="Gene3D" id="3.80.10.10">
    <property type="entry name" value="Ribonuclease Inhibitor"/>
    <property type="match status" value="1"/>
</dbReference>
<dbReference type="SMART" id="SM00013">
    <property type="entry name" value="LRRNT"/>
    <property type="match status" value="1"/>
</dbReference>
<dbReference type="PROSITE" id="PS51450">
    <property type="entry name" value="LRR"/>
    <property type="match status" value="3"/>
</dbReference>
<keyword evidence="8" id="KW-0325">Glycoprotein</keyword>
<dbReference type="PANTHER" id="PTHR24373">
    <property type="entry name" value="SLIT RELATED LEUCINE-RICH REPEAT NEURONAL PROTEIN"/>
    <property type="match status" value="1"/>
</dbReference>
<dbReference type="InParanoid" id="A0A6P8U9C2"/>
<evidence type="ECO:0000259" key="12">
    <source>
        <dbReference type="SMART" id="SM00013"/>
    </source>
</evidence>
<evidence type="ECO:0000259" key="13">
    <source>
        <dbReference type="SMART" id="SM00082"/>
    </source>
</evidence>
<keyword evidence="6" id="KW-0677">Repeat</keyword>
<gene>
    <name evidence="15" type="primary">chad</name>
</gene>
<evidence type="ECO:0000256" key="5">
    <source>
        <dbReference type="ARBA" id="ARBA00022729"/>
    </source>
</evidence>
<dbReference type="GeneID" id="117547064"/>
<evidence type="ECO:0000256" key="3">
    <source>
        <dbReference type="ARBA" id="ARBA00022530"/>
    </source>
</evidence>
<dbReference type="Pfam" id="PF13306">
    <property type="entry name" value="LRR_5"/>
    <property type="match status" value="1"/>
</dbReference>
<dbReference type="Pfam" id="PF01462">
    <property type="entry name" value="LRRNT"/>
    <property type="match status" value="1"/>
</dbReference>
<evidence type="ECO:0000256" key="9">
    <source>
        <dbReference type="ARBA" id="ARBA00061422"/>
    </source>
</evidence>
<evidence type="ECO:0000313" key="14">
    <source>
        <dbReference type="Proteomes" id="UP000515161"/>
    </source>
</evidence>
<dbReference type="KEGG" id="gacu:117547064"/>
<dbReference type="PANTHER" id="PTHR24373:SF277">
    <property type="entry name" value="CHONDROADHERIN"/>
    <property type="match status" value="1"/>
</dbReference>
<dbReference type="Proteomes" id="UP000515161">
    <property type="component" value="Unplaced"/>
</dbReference>
<feature type="region of interest" description="Disordered" evidence="10">
    <location>
        <begin position="327"/>
        <end position="368"/>
    </location>
</feature>
<comment type="similarity">
    <text evidence="9">Belongs to the small leucine-rich proteoglycan (SLRP) family. SLRP class IV subfamily.</text>
</comment>
<name>A0A6P8U9C2_GYMAC</name>
<dbReference type="InterPro" id="IPR003591">
    <property type="entry name" value="Leu-rich_rpt_typical-subtyp"/>
</dbReference>
<dbReference type="SUPFAM" id="SSF52058">
    <property type="entry name" value="L domain-like"/>
    <property type="match status" value="1"/>
</dbReference>
<keyword evidence="4" id="KW-0433">Leucine-rich repeat</keyword>
<feature type="domain" description="LRRCT" evidence="13">
    <location>
        <begin position="306"/>
        <end position="353"/>
    </location>
</feature>
<dbReference type="InterPro" id="IPR001611">
    <property type="entry name" value="Leu-rich_rpt"/>
</dbReference>
<organism evidence="14 15">
    <name type="scientific">Gymnodraco acuticeps</name>
    <name type="common">Antarctic dragonfish</name>
    <dbReference type="NCBI Taxonomy" id="8218"/>
    <lineage>
        <taxon>Eukaryota</taxon>
        <taxon>Metazoa</taxon>
        <taxon>Chordata</taxon>
        <taxon>Craniata</taxon>
        <taxon>Vertebrata</taxon>
        <taxon>Euteleostomi</taxon>
        <taxon>Actinopterygii</taxon>
        <taxon>Neopterygii</taxon>
        <taxon>Teleostei</taxon>
        <taxon>Neoteleostei</taxon>
        <taxon>Acanthomorphata</taxon>
        <taxon>Eupercaria</taxon>
        <taxon>Perciformes</taxon>
        <taxon>Notothenioidei</taxon>
        <taxon>Bathydraconidae</taxon>
        <taxon>Gymnodraco</taxon>
    </lineage>
</organism>
<dbReference type="InterPro" id="IPR032675">
    <property type="entry name" value="LRR_dom_sf"/>
</dbReference>
<protein>
    <submittedName>
        <fullName evidence="15">Chondroadherin</fullName>
    </submittedName>
</protein>
<reference evidence="15" key="1">
    <citation type="submission" date="2025-08" db="UniProtKB">
        <authorList>
            <consortium name="RefSeq"/>
        </authorList>
    </citation>
    <scope>IDENTIFICATION</scope>
</reference>